<dbReference type="GO" id="GO:0000976">
    <property type="term" value="F:transcription cis-regulatory region binding"/>
    <property type="evidence" value="ECO:0007669"/>
    <property type="project" value="TreeGrafter"/>
</dbReference>
<dbReference type="GO" id="GO:0010113">
    <property type="term" value="P:negative regulation of systemic acquired resistance"/>
    <property type="evidence" value="ECO:0007669"/>
    <property type="project" value="TreeGrafter"/>
</dbReference>
<dbReference type="GO" id="GO:0006974">
    <property type="term" value="P:DNA damage response"/>
    <property type="evidence" value="ECO:0007669"/>
    <property type="project" value="InterPro"/>
</dbReference>
<gene>
    <name evidence="1" type="ORF">TEA_016711</name>
</gene>
<dbReference type="GO" id="GO:0045892">
    <property type="term" value="P:negative regulation of DNA-templated transcription"/>
    <property type="evidence" value="ECO:0007669"/>
    <property type="project" value="InterPro"/>
</dbReference>
<dbReference type="STRING" id="542762.A0A4S4E094"/>
<accession>A0A4S4E094</accession>
<dbReference type="InterPro" id="IPR034561">
    <property type="entry name" value="SNI1"/>
</dbReference>
<protein>
    <submittedName>
        <fullName evidence="1">Uncharacterized protein</fullName>
    </submittedName>
</protein>
<reference evidence="1 2" key="1">
    <citation type="journal article" date="2018" name="Proc. Natl. Acad. Sci. U.S.A.">
        <title>Draft genome sequence of Camellia sinensis var. sinensis provides insights into the evolution of the tea genome and tea quality.</title>
        <authorList>
            <person name="Wei C."/>
            <person name="Yang H."/>
            <person name="Wang S."/>
            <person name="Zhao J."/>
            <person name="Liu C."/>
            <person name="Gao L."/>
            <person name="Xia E."/>
            <person name="Lu Y."/>
            <person name="Tai Y."/>
            <person name="She G."/>
            <person name="Sun J."/>
            <person name="Cao H."/>
            <person name="Tong W."/>
            <person name="Gao Q."/>
            <person name="Li Y."/>
            <person name="Deng W."/>
            <person name="Jiang X."/>
            <person name="Wang W."/>
            <person name="Chen Q."/>
            <person name="Zhang S."/>
            <person name="Li H."/>
            <person name="Wu J."/>
            <person name="Wang P."/>
            <person name="Li P."/>
            <person name="Shi C."/>
            <person name="Zheng F."/>
            <person name="Jian J."/>
            <person name="Huang B."/>
            <person name="Shan D."/>
            <person name="Shi M."/>
            <person name="Fang C."/>
            <person name="Yue Y."/>
            <person name="Li F."/>
            <person name="Li D."/>
            <person name="Wei S."/>
            <person name="Han B."/>
            <person name="Jiang C."/>
            <person name="Yin Y."/>
            <person name="Xia T."/>
            <person name="Zhang Z."/>
            <person name="Bennetzen J.L."/>
            <person name="Zhao S."/>
            <person name="Wan X."/>
        </authorList>
    </citation>
    <scope>NUCLEOTIDE SEQUENCE [LARGE SCALE GENOMIC DNA]</scope>
    <source>
        <strain evidence="2">cv. Shuchazao</strain>
        <tissue evidence="1">Leaf</tissue>
    </source>
</reference>
<dbReference type="PANTHER" id="PTHR37243:SF2">
    <property type="entry name" value="NEGATIVE REGULATOR OF SYSTEMIC ACQUIRED RESISTANCE SNI1"/>
    <property type="match status" value="1"/>
</dbReference>
<dbReference type="PANTHER" id="PTHR37243">
    <property type="entry name" value="NEGATIVE REGULATOR OF SYSTEMIC ACQUIRED RESISTANCE SNI1"/>
    <property type="match status" value="1"/>
</dbReference>
<proteinExistence type="predicted"/>
<dbReference type="GO" id="GO:0005634">
    <property type="term" value="C:nucleus"/>
    <property type="evidence" value="ECO:0007669"/>
    <property type="project" value="InterPro"/>
</dbReference>
<keyword evidence="2" id="KW-1185">Reference proteome</keyword>
<name>A0A4S4E094_CAMSN</name>
<evidence type="ECO:0000313" key="2">
    <source>
        <dbReference type="Proteomes" id="UP000306102"/>
    </source>
</evidence>
<organism evidence="1 2">
    <name type="scientific">Camellia sinensis var. sinensis</name>
    <name type="common">China tea</name>
    <dbReference type="NCBI Taxonomy" id="542762"/>
    <lineage>
        <taxon>Eukaryota</taxon>
        <taxon>Viridiplantae</taxon>
        <taxon>Streptophyta</taxon>
        <taxon>Embryophyta</taxon>
        <taxon>Tracheophyta</taxon>
        <taxon>Spermatophyta</taxon>
        <taxon>Magnoliopsida</taxon>
        <taxon>eudicotyledons</taxon>
        <taxon>Gunneridae</taxon>
        <taxon>Pentapetalae</taxon>
        <taxon>asterids</taxon>
        <taxon>Ericales</taxon>
        <taxon>Theaceae</taxon>
        <taxon>Camellia</taxon>
    </lineage>
</organism>
<evidence type="ECO:0000313" key="1">
    <source>
        <dbReference type="EMBL" id="THG09188.1"/>
    </source>
</evidence>
<comment type="caution">
    <text evidence="1">The sequence shown here is derived from an EMBL/GenBank/DDBJ whole genome shotgun (WGS) entry which is preliminary data.</text>
</comment>
<dbReference type="Proteomes" id="UP000306102">
    <property type="component" value="Unassembled WGS sequence"/>
</dbReference>
<dbReference type="EMBL" id="SDRB02008691">
    <property type="protein sequence ID" value="THG09188.1"/>
    <property type="molecule type" value="Genomic_DNA"/>
</dbReference>
<sequence>MENRRIRSRGIEVNTMAILDASGFVKATQDLSDDRITFLEAVRSASLVPDNGIAPTYKMFEAIFQILKEENSLELIMSSYQLLNELDKRYPRVYTSKVELSKLPSPSNAPELVVVEEAWSPFTFASDSERDGANKNSGESFDSTSLRNMLLLQYLTSVLEGDFVPRYSICKDIMNWNLLRESLLNMLLGSRRISYKGLIKDCVSIMCEMSHVHTEISHDIRLPENSAVEQLEDCDAAVAISFPEVKKCTCIALQKLLLMAMELDTSKKKADILGLTTRADGLRTPAVEIIQDELTYNRDALFPFFQATSINSVFNEPKWKLELIIQYFQKYIAKPSTRTRQSSDPMDDATYDGILKSFSNSNCAKNIIKKISAEVAQLLLAHAFQAYLSLSSQHSAEGICQSKEDVRESSLVEICKNIISAFTNLRRIDE</sequence>
<dbReference type="AlphaFoldDB" id="A0A4S4E094"/>
<dbReference type="GO" id="GO:0030915">
    <property type="term" value="C:Smc5-Smc6 complex"/>
    <property type="evidence" value="ECO:0007669"/>
    <property type="project" value="InterPro"/>
</dbReference>